<organism evidence="3">
    <name type="scientific">Moorella thermoacetica (strain ATCC 39073 / JCM 9320)</name>
    <dbReference type="NCBI Taxonomy" id="264732"/>
    <lineage>
        <taxon>Bacteria</taxon>
        <taxon>Bacillati</taxon>
        <taxon>Bacillota</taxon>
        <taxon>Clostridia</taxon>
        <taxon>Neomoorellales</taxon>
        <taxon>Neomoorellaceae</taxon>
        <taxon>Neomoorella</taxon>
    </lineage>
</organism>
<feature type="region of interest" description="Disordered" evidence="1">
    <location>
        <begin position="22"/>
        <end position="49"/>
    </location>
</feature>
<dbReference type="PATRIC" id="fig|264732.11.peg.366"/>
<sequence>MAAFKRSLKKFKKRPAGLYLARGLNPGIDSRRDGPGHNGGVEGPAGGNPQLGSQYYSKFNGRRFLRDARGFVLLEFLIVFLIMAFLTFGGVDYWVILSKHQYAEHLVNYYLQRMEVEGYLSVADENDLMARFNAFSCPVQGIQGPRQSQGAARVLRNPSDLDASTVSLQVTCRPQPQPLLIGRIIGGIVPGGFTIKVGGSALSERVSP</sequence>
<evidence type="ECO:0000256" key="1">
    <source>
        <dbReference type="SAM" id="MobiDB-lite"/>
    </source>
</evidence>
<evidence type="ECO:0000313" key="3">
    <source>
        <dbReference type="EMBL" id="ABC18674.1"/>
    </source>
</evidence>
<reference evidence="3" key="1">
    <citation type="submission" date="2005-12" db="EMBL/GenBank/DDBJ databases">
        <title>Complete sequence of Moorella thermoacetica ATCC 39073.</title>
        <authorList>
            <consortium name="US DOE Joint Genome Institute"/>
            <person name="Copeland A."/>
            <person name="Lucas S."/>
            <person name="Lapidus A."/>
            <person name="Barry K."/>
            <person name="Detter J.C."/>
            <person name="Glavina T."/>
            <person name="Hammon N."/>
            <person name="Israni S."/>
            <person name="Pitluck S."/>
            <person name="Chertkov O."/>
            <person name="Saunders E.H."/>
            <person name="Brettin T."/>
            <person name="Bruce D."/>
            <person name="Han C."/>
            <person name="Tapia R."/>
            <person name="Gilna P."/>
            <person name="Schmutz J."/>
            <person name="Larimer F."/>
            <person name="Land M."/>
            <person name="Kyrpides N."/>
            <person name="Anderson I."/>
            <person name="Richardson P."/>
            <person name="Ragsdale S."/>
        </authorList>
    </citation>
    <scope>NUCLEOTIDE SEQUENCE</scope>
    <source>
        <strain evidence="3">ATCC 39073</strain>
    </source>
</reference>
<proteinExistence type="predicted"/>
<feature type="compositionally biased region" description="Gly residues" evidence="1">
    <location>
        <begin position="36"/>
        <end position="46"/>
    </location>
</feature>
<gene>
    <name evidence="3" type="ordered locus">Moth_0340</name>
</gene>
<evidence type="ECO:0008006" key="4">
    <source>
        <dbReference type="Google" id="ProtNLM"/>
    </source>
</evidence>
<accession>Q2RLL5</accession>
<dbReference type="KEGG" id="mta:Moth_0340"/>
<dbReference type="EnsemblBacteria" id="ABC18674">
    <property type="protein sequence ID" value="ABC18674"/>
    <property type="gene ID" value="Moth_0340"/>
</dbReference>
<keyword evidence="2" id="KW-0472">Membrane</keyword>
<dbReference type="STRING" id="264732.Moth_0340"/>
<dbReference type="eggNOG" id="COG4961">
    <property type="taxonomic scope" value="Bacteria"/>
</dbReference>
<dbReference type="AlphaFoldDB" id="Q2RLL5"/>
<dbReference type="HOGENOM" id="CLU_1319735_0_0_9"/>
<dbReference type="EMBL" id="CP000232">
    <property type="protein sequence ID" value="ABC18674.1"/>
    <property type="molecule type" value="Genomic_DNA"/>
</dbReference>
<keyword evidence="2" id="KW-0812">Transmembrane</keyword>
<protein>
    <recommendedName>
        <fullName evidence="4">TadE-like protein</fullName>
    </recommendedName>
</protein>
<name>Q2RLL5_MOOTA</name>
<dbReference type="OrthoDB" id="1808900at2"/>
<feature type="transmembrane region" description="Helical" evidence="2">
    <location>
        <begin position="71"/>
        <end position="96"/>
    </location>
</feature>
<evidence type="ECO:0000256" key="2">
    <source>
        <dbReference type="SAM" id="Phobius"/>
    </source>
</evidence>
<keyword evidence="2" id="KW-1133">Transmembrane helix</keyword>